<dbReference type="EMBL" id="JAGTJS010000005">
    <property type="protein sequence ID" value="KAH7268865.1"/>
    <property type="molecule type" value="Genomic_DNA"/>
</dbReference>
<reference evidence="2" key="1">
    <citation type="journal article" date="2021" name="Nat. Commun.">
        <title>Genetic determinants of endophytism in the Arabidopsis root mycobiome.</title>
        <authorList>
            <person name="Mesny F."/>
            <person name="Miyauchi S."/>
            <person name="Thiergart T."/>
            <person name="Pickel B."/>
            <person name="Atanasova L."/>
            <person name="Karlsson M."/>
            <person name="Huettel B."/>
            <person name="Barry K.W."/>
            <person name="Haridas S."/>
            <person name="Chen C."/>
            <person name="Bauer D."/>
            <person name="Andreopoulos W."/>
            <person name="Pangilinan J."/>
            <person name="LaButti K."/>
            <person name="Riley R."/>
            <person name="Lipzen A."/>
            <person name="Clum A."/>
            <person name="Drula E."/>
            <person name="Henrissat B."/>
            <person name="Kohler A."/>
            <person name="Grigoriev I.V."/>
            <person name="Martin F.M."/>
            <person name="Hacquard S."/>
        </authorList>
    </citation>
    <scope>NUCLEOTIDE SEQUENCE</scope>
    <source>
        <strain evidence="2">FSSC 5 MPI-SDFR-AT-0091</strain>
    </source>
</reference>
<organism evidence="2 3">
    <name type="scientific">Fusarium solani</name>
    <name type="common">Filamentous fungus</name>
    <dbReference type="NCBI Taxonomy" id="169388"/>
    <lineage>
        <taxon>Eukaryota</taxon>
        <taxon>Fungi</taxon>
        <taxon>Dikarya</taxon>
        <taxon>Ascomycota</taxon>
        <taxon>Pezizomycotina</taxon>
        <taxon>Sordariomycetes</taxon>
        <taxon>Hypocreomycetidae</taxon>
        <taxon>Hypocreales</taxon>
        <taxon>Nectriaceae</taxon>
        <taxon>Fusarium</taxon>
        <taxon>Fusarium solani species complex</taxon>
    </lineage>
</organism>
<evidence type="ECO:0000256" key="1">
    <source>
        <dbReference type="SAM" id="Coils"/>
    </source>
</evidence>
<evidence type="ECO:0000313" key="3">
    <source>
        <dbReference type="Proteomes" id="UP000736672"/>
    </source>
</evidence>
<dbReference type="Proteomes" id="UP000736672">
    <property type="component" value="Unassembled WGS sequence"/>
</dbReference>
<keyword evidence="3" id="KW-1185">Reference proteome</keyword>
<dbReference type="AlphaFoldDB" id="A0A9P9KUZ5"/>
<accession>A0A9P9KUZ5</accession>
<comment type="caution">
    <text evidence="2">The sequence shown here is derived from an EMBL/GenBank/DDBJ whole genome shotgun (WGS) entry which is preliminary data.</text>
</comment>
<gene>
    <name evidence="2" type="ORF">B0J15DRAFT_390305</name>
</gene>
<keyword evidence="1" id="KW-0175">Coiled coil</keyword>
<sequence>MNEQDYINLVNAINFIMGYESEDNSDSRVVELASFHIDFPEAEMSMNPEDITWPAKLEGPISYDYLIEKYEIAVKNLEKYLRNVNALVDHLARENVTFSTESESAAELTERLAKEKRHVNKLIHAIQEVLAKAKEQADEEAVIESMRGMSLDKAT</sequence>
<proteinExistence type="predicted"/>
<name>A0A9P9KUZ5_FUSSL</name>
<dbReference type="OrthoDB" id="5091980at2759"/>
<protein>
    <submittedName>
        <fullName evidence="2">Uncharacterized protein</fullName>
    </submittedName>
</protein>
<feature type="coiled-coil region" evidence="1">
    <location>
        <begin position="67"/>
        <end position="125"/>
    </location>
</feature>
<evidence type="ECO:0000313" key="2">
    <source>
        <dbReference type="EMBL" id="KAH7268865.1"/>
    </source>
</evidence>